<sequence>MERRKIQNREAQRRYRDNIKRKLQLAERQLESRRSSDAAFGVPGGLYGTVTNNTENDVDKTGNTEIQTSYFECPSPTLNFGEFIVSADTKVPEISLIAFLDWCSLTSPCNIQNGLGLPSPSESVIDTPSKGCSSGSTVMHIAARKGHHTIVRLLSECGVEVSARDNAGETPLHLAAAYGHLEAIEVLLDAGAEIDAKNNRGHTPLSVAVSNGYDTSVRKLLDKGADHRARIPGTRIEGDKLEAEDTSFSNWSFERAKFK</sequence>
<evidence type="ECO:0000256" key="2">
    <source>
        <dbReference type="ARBA" id="ARBA00023043"/>
    </source>
</evidence>
<evidence type="ECO:0000313" key="6">
    <source>
        <dbReference type="Proteomes" id="UP000177625"/>
    </source>
</evidence>
<dbReference type="AlphaFoldDB" id="A0A1E1MI51"/>
<gene>
    <name evidence="5" type="ORF">RSE6_09541</name>
</gene>
<dbReference type="Pfam" id="PF12796">
    <property type="entry name" value="Ank_2"/>
    <property type="match status" value="1"/>
</dbReference>
<dbReference type="SUPFAM" id="SSF48403">
    <property type="entry name" value="Ankyrin repeat"/>
    <property type="match status" value="1"/>
</dbReference>
<reference evidence="6" key="1">
    <citation type="submission" date="2016-03" db="EMBL/GenBank/DDBJ databases">
        <authorList>
            <person name="Guldener U."/>
        </authorList>
    </citation>
    <scope>NUCLEOTIDE SEQUENCE [LARGE SCALE GENOMIC DNA]</scope>
</reference>
<organism evidence="5 6">
    <name type="scientific">Rhynchosporium secalis</name>
    <name type="common">Barley scald fungus</name>
    <dbReference type="NCBI Taxonomy" id="38038"/>
    <lineage>
        <taxon>Eukaryota</taxon>
        <taxon>Fungi</taxon>
        <taxon>Dikarya</taxon>
        <taxon>Ascomycota</taxon>
        <taxon>Pezizomycotina</taxon>
        <taxon>Leotiomycetes</taxon>
        <taxon>Helotiales</taxon>
        <taxon>Ploettnerulaceae</taxon>
        <taxon>Rhynchosporium</taxon>
    </lineage>
</organism>
<dbReference type="InterPro" id="IPR002110">
    <property type="entry name" value="Ankyrin_rpt"/>
</dbReference>
<feature type="repeat" description="ANK" evidence="3">
    <location>
        <begin position="200"/>
        <end position="226"/>
    </location>
</feature>
<accession>A0A1E1MI51</accession>
<evidence type="ECO:0000256" key="1">
    <source>
        <dbReference type="ARBA" id="ARBA00022737"/>
    </source>
</evidence>
<evidence type="ECO:0000256" key="3">
    <source>
        <dbReference type="PROSITE-ProRule" id="PRU00023"/>
    </source>
</evidence>
<feature type="coiled-coil region" evidence="4">
    <location>
        <begin position="9"/>
        <end position="36"/>
    </location>
</feature>
<dbReference type="CDD" id="cd14688">
    <property type="entry name" value="bZIP_YAP"/>
    <property type="match status" value="1"/>
</dbReference>
<proteinExistence type="predicted"/>
<dbReference type="PROSITE" id="PS50088">
    <property type="entry name" value="ANK_REPEAT"/>
    <property type="match status" value="3"/>
</dbReference>
<dbReference type="SMART" id="SM00248">
    <property type="entry name" value="ANK"/>
    <property type="match status" value="3"/>
</dbReference>
<dbReference type="PROSITE" id="PS50297">
    <property type="entry name" value="ANK_REP_REGION"/>
    <property type="match status" value="3"/>
</dbReference>
<keyword evidence="6" id="KW-1185">Reference proteome</keyword>
<keyword evidence="4" id="KW-0175">Coiled coil</keyword>
<dbReference type="PRINTS" id="PR01415">
    <property type="entry name" value="ANKYRIN"/>
</dbReference>
<feature type="repeat" description="ANK" evidence="3">
    <location>
        <begin position="167"/>
        <end position="199"/>
    </location>
</feature>
<dbReference type="Gene3D" id="1.25.40.20">
    <property type="entry name" value="Ankyrin repeat-containing domain"/>
    <property type="match status" value="2"/>
</dbReference>
<evidence type="ECO:0000256" key="4">
    <source>
        <dbReference type="SAM" id="Coils"/>
    </source>
</evidence>
<dbReference type="PANTHER" id="PTHR24171:SF9">
    <property type="entry name" value="ANKYRIN REPEAT DOMAIN-CONTAINING PROTEIN 39"/>
    <property type="match status" value="1"/>
</dbReference>
<dbReference type="EMBL" id="FJVC01000350">
    <property type="protein sequence ID" value="CZT48789.1"/>
    <property type="molecule type" value="Genomic_DNA"/>
</dbReference>
<dbReference type="InterPro" id="IPR036770">
    <property type="entry name" value="Ankyrin_rpt-contain_sf"/>
</dbReference>
<dbReference type="PANTHER" id="PTHR24171">
    <property type="entry name" value="ANKYRIN REPEAT DOMAIN-CONTAINING PROTEIN 39-RELATED"/>
    <property type="match status" value="1"/>
</dbReference>
<dbReference type="Proteomes" id="UP000177625">
    <property type="component" value="Unassembled WGS sequence"/>
</dbReference>
<evidence type="ECO:0000313" key="5">
    <source>
        <dbReference type="EMBL" id="CZT48789.1"/>
    </source>
</evidence>
<feature type="repeat" description="ANK" evidence="3">
    <location>
        <begin position="134"/>
        <end position="166"/>
    </location>
</feature>
<name>A0A1E1MI51_RHYSE</name>
<keyword evidence="2 3" id="KW-0040">ANK repeat</keyword>
<protein>
    <submittedName>
        <fullName evidence="5">Uncharacterized protein</fullName>
    </submittedName>
</protein>
<keyword evidence="1" id="KW-0677">Repeat</keyword>